<keyword evidence="3" id="KW-0067">ATP-binding</keyword>
<dbReference type="PANTHER" id="PTHR42759">
    <property type="entry name" value="MOXR FAMILY PROTEIN"/>
    <property type="match status" value="1"/>
</dbReference>
<accession>A0AA39CW84</accession>
<evidence type="ECO:0000256" key="4">
    <source>
        <dbReference type="ARBA" id="ARBA00023444"/>
    </source>
</evidence>
<keyword evidence="5" id="KW-0472">Membrane</keyword>
<dbReference type="AlphaFoldDB" id="A0AA39CW84"/>
<dbReference type="SUPFAM" id="SSF52540">
    <property type="entry name" value="P-loop containing nucleoside triphosphate hydrolases"/>
    <property type="match status" value="1"/>
</dbReference>
<dbReference type="InterPro" id="IPR041628">
    <property type="entry name" value="ChlI/MoxR_AAA_lid"/>
</dbReference>
<organism evidence="7">
    <name type="scientific">Knufia peltigerae</name>
    <dbReference type="NCBI Taxonomy" id="1002370"/>
    <lineage>
        <taxon>Eukaryota</taxon>
        <taxon>Fungi</taxon>
        <taxon>Dikarya</taxon>
        <taxon>Ascomycota</taxon>
        <taxon>Pezizomycotina</taxon>
        <taxon>Eurotiomycetes</taxon>
        <taxon>Chaetothyriomycetidae</taxon>
        <taxon>Chaetothyriales</taxon>
        <taxon>Trichomeriaceae</taxon>
        <taxon>Knufia</taxon>
    </lineage>
</organism>
<keyword evidence="2" id="KW-0547">Nucleotide-binding</keyword>
<dbReference type="GO" id="GO:0005524">
    <property type="term" value="F:ATP binding"/>
    <property type="evidence" value="ECO:0007669"/>
    <property type="project" value="UniProtKB-KW"/>
</dbReference>
<evidence type="ECO:0000256" key="2">
    <source>
        <dbReference type="ARBA" id="ARBA00022741"/>
    </source>
</evidence>
<dbReference type="InterPro" id="IPR003593">
    <property type="entry name" value="AAA+_ATPase"/>
</dbReference>
<dbReference type="EC" id="6.6.1.1" evidence="1"/>
<comment type="caution">
    <text evidence="7">The sequence shown here is derived from an EMBL/GenBank/DDBJ whole genome shotgun (WGS) entry which is preliminary data.</text>
</comment>
<dbReference type="GO" id="GO:0016887">
    <property type="term" value="F:ATP hydrolysis activity"/>
    <property type="evidence" value="ECO:0007669"/>
    <property type="project" value="InterPro"/>
</dbReference>
<dbReference type="InterPro" id="IPR050764">
    <property type="entry name" value="CbbQ/NirQ/NorQ/GpvN"/>
</dbReference>
<dbReference type="Gene3D" id="3.40.50.300">
    <property type="entry name" value="P-loop containing nucleotide triphosphate hydrolases"/>
    <property type="match status" value="1"/>
</dbReference>
<gene>
    <name evidence="7" type="ORF">H2204_009167</name>
</gene>
<dbReference type="CDD" id="cd00009">
    <property type="entry name" value="AAA"/>
    <property type="match status" value="1"/>
</dbReference>
<dbReference type="InterPro" id="IPR011703">
    <property type="entry name" value="ATPase_AAA-3"/>
</dbReference>
<dbReference type="EMBL" id="JAPDRN010000070">
    <property type="protein sequence ID" value="KAJ9629008.1"/>
    <property type="molecule type" value="Genomic_DNA"/>
</dbReference>
<dbReference type="Pfam" id="PF17863">
    <property type="entry name" value="AAA_lid_2"/>
    <property type="match status" value="1"/>
</dbReference>
<feature type="transmembrane region" description="Helical" evidence="5">
    <location>
        <begin position="339"/>
        <end position="357"/>
    </location>
</feature>
<keyword evidence="5" id="KW-0812">Transmembrane</keyword>
<evidence type="ECO:0000256" key="5">
    <source>
        <dbReference type="SAM" id="Phobius"/>
    </source>
</evidence>
<keyword evidence="5" id="KW-1133">Transmembrane helix</keyword>
<dbReference type="SMART" id="SM00382">
    <property type="entry name" value="AAA"/>
    <property type="match status" value="1"/>
</dbReference>
<feature type="transmembrane region" description="Helical" evidence="5">
    <location>
        <begin position="363"/>
        <end position="382"/>
    </location>
</feature>
<reference evidence="7" key="1">
    <citation type="submission" date="2022-10" db="EMBL/GenBank/DDBJ databases">
        <title>Culturing micro-colonial fungi from biological soil crusts in the Mojave desert and describing Neophaeococcomyces mojavensis, and introducing the new genera and species Taxawa tesnikishii.</title>
        <authorList>
            <person name="Kurbessoian T."/>
            <person name="Stajich J.E."/>
        </authorList>
    </citation>
    <scope>NUCLEOTIDE SEQUENCE</scope>
    <source>
        <strain evidence="7">TK_35</strain>
    </source>
</reference>
<dbReference type="PANTHER" id="PTHR42759:SF5">
    <property type="entry name" value="METHANOL DEHYDROGENASE REGULATOR"/>
    <property type="match status" value="1"/>
</dbReference>
<evidence type="ECO:0000313" key="7">
    <source>
        <dbReference type="EMBL" id="KAJ9629008.1"/>
    </source>
</evidence>
<sequence>MTASSPMPSMLTDQLRQSLRNAQDQVNALVLGKVQEVRLAFVALLSGGHLLIEDLPGLGKTTLAHALASSLGLSFQRVQFTSDLLPADVLGVSVYDAGSRQFQFHPGPVFTHVLLADEINRAPPRTQSALLEAMAEQQVTLDGQTHALPDPFFVIATQNPVDLSGTFPLPDSQLDRFLLRLAMGYPSVQAERELLRGSDRRDLIARAVPQLDDTQVRALREAVGQVHVSDALVDYVQALLTRSRQHAGVRVGLSPRAGLALLRAAKAHALLLGRGHVVPEDVQTLFVSVAGHRLVGEAESSTGPALARAILQTLARPRTPESLPQRLDRRRIYVLPTRFGLFVACLLVAMLLGALNYNNNPALLLALLLAAAAIASAIAAHLQLSGVQIDAISAEPLPAGQPLRLRVDLSLRDPRARHGLHLQLGDSEAWLDLPAQGRGEAELEVPSERRGWLELPRIRLSTTQPLGLVRAWSWVWPEEPLLVYPLAEAKASPLPQQGSDPLHTRAHANGEELHQLRPYRAGDPPRSIAWKHSARRDALLVREYEKPIGIEVVLDWRALAPLGQEARIARLARWVDSAEREGRRYTLLLPMHPPIGPGQGASHHHLCLRALALLPHD</sequence>
<dbReference type="FunFam" id="3.40.50.300:FF:000640">
    <property type="entry name" value="MoxR family ATPase"/>
    <property type="match status" value="1"/>
</dbReference>
<dbReference type="InterPro" id="IPR027417">
    <property type="entry name" value="P-loop_NTPase"/>
</dbReference>
<comment type="pathway">
    <text evidence="4">Porphyrin-containing compound metabolism.</text>
</comment>
<dbReference type="Gene3D" id="1.10.8.80">
    <property type="entry name" value="Magnesium chelatase subunit I, C-Terminal domain"/>
    <property type="match status" value="1"/>
</dbReference>
<feature type="domain" description="AAA+ ATPase" evidence="6">
    <location>
        <begin position="46"/>
        <end position="187"/>
    </location>
</feature>
<proteinExistence type="predicted"/>
<evidence type="ECO:0000259" key="6">
    <source>
        <dbReference type="SMART" id="SM00382"/>
    </source>
</evidence>
<name>A0AA39CW84_9EURO</name>
<protein>
    <recommendedName>
        <fullName evidence="1">magnesium chelatase</fullName>
        <ecNumber evidence="1">6.6.1.1</ecNumber>
    </recommendedName>
</protein>
<dbReference type="GO" id="GO:0016851">
    <property type="term" value="F:magnesium chelatase activity"/>
    <property type="evidence" value="ECO:0007669"/>
    <property type="project" value="UniProtKB-EC"/>
</dbReference>
<evidence type="ECO:0000256" key="1">
    <source>
        <dbReference type="ARBA" id="ARBA00012825"/>
    </source>
</evidence>
<dbReference type="Pfam" id="PF07726">
    <property type="entry name" value="AAA_3"/>
    <property type="match status" value="1"/>
</dbReference>
<evidence type="ECO:0000256" key="3">
    <source>
        <dbReference type="ARBA" id="ARBA00022840"/>
    </source>
</evidence>